<organism evidence="2 3">
    <name type="scientific">Paenibacillus ginsengarvi</name>
    <dbReference type="NCBI Taxonomy" id="400777"/>
    <lineage>
        <taxon>Bacteria</taxon>
        <taxon>Bacillati</taxon>
        <taxon>Bacillota</taxon>
        <taxon>Bacilli</taxon>
        <taxon>Bacillales</taxon>
        <taxon>Paenibacillaceae</taxon>
        <taxon>Paenibacillus</taxon>
    </lineage>
</organism>
<dbReference type="PROSITE" id="PS51186">
    <property type="entry name" value="GNAT"/>
    <property type="match status" value="1"/>
</dbReference>
<dbReference type="Gene3D" id="3.40.630.30">
    <property type="match status" value="1"/>
</dbReference>
<dbReference type="Proteomes" id="UP000282311">
    <property type="component" value="Unassembled WGS sequence"/>
</dbReference>
<gene>
    <name evidence="2" type="ORF">D7M11_24250</name>
</gene>
<dbReference type="OrthoDB" id="9798081at2"/>
<dbReference type="InterPro" id="IPR051531">
    <property type="entry name" value="N-acetyltransferase"/>
</dbReference>
<keyword evidence="2" id="KW-0808">Transferase</keyword>
<accession>A0A3B0C0J7</accession>
<proteinExistence type="predicted"/>
<dbReference type="RefSeq" id="WP_120749845.1">
    <property type="nucleotide sequence ID" value="NZ_RBAH01000020.1"/>
</dbReference>
<evidence type="ECO:0000313" key="2">
    <source>
        <dbReference type="EMBL" id="RKN77136.1"/>
    </source>
</evidence>
<dbReference type="InterPro" id="IPR016181">
    <property type="entry name" value="Acyl_CoA_acyltransferase"/>
</dbReference>
<dbReference type="EMBL" id="RBAH01000020">
    <property type="protein sequence ID" value="RKN77136.1"/>
    <property type="molecule type" value="Genomic_DNA"/>
</dbReference>
<dbReference type="GO" id="GO:0016747">
    <property type="term" value="F:acyltransferase activity, transferring groups other than amino-acyl groups"/>
    <property type="evidence" value="ECO:0007669"/>
    <property type="project" value="InterPro"/>
</dbReference>
<keyword evidence="3" id="KW-1185">Reference proteome</keyword>
<name>A0A3B0C0J7_9BACL</name>
<dbReference type="AlphaFoldDB" id="A0A3B0C0J7"/>
<feature type="domain" description="N-acetyltransferase" evidence="1">
    <location>
        <begin position="9"/>
        <end position="166"/>
    </location>
</feature>
<sequence>MIHIETPRLRLRDWEQSDLEPFCRMNADKHVMRYFPKTLSPEETKAFYNAITAEFQECGFGFYAVEVKESSEFIGFIGFHRPAFEADFTPCIEIGWRLKQEAWGNGYATEGAAACLRHGFAELGFGEVYSFTAELNEPSQKVMKRIGMSFVKSFEHPKVEKASPLCRHVLFRIKPS</sequence>
<comment type="caution">
    <text evidence="2">The sequence shown here is derived from an EMBL/GenBank/DDBJ whole genome shotgun (WGS) entry which is preliminary data.</text>
</comment>
<protein>
    <submittedName>
        <fullName evidence="2">N-acetyltransferase</fullName>
    </submittedName>
</protein>
<evidence type="ECO:0000259" key="1">
    <source>
        <dbReference type="PROSITE" id="PS51186"/>
    </source>
</evidence>
<evidence type="ECO:0000313" key="3">
    <source>
        <dbReference type="Proteomes" id="UP000282311"/>
    </source>
</evidence>
<dbReference type="SUPFAM" id="SSF55729">
    <property type="entry name" value="Acyl-CoA N-acyltransferases (Nat)"/>
    <property type="match status" value="1"/>
</dbReference>
<dbReference type="Pfam" id="PF13302">
    <property type="entry name" value="Acetyltransf_3"/>
    <property type="match status" value="1"/>
</dbReference>
<dbReference type="PANTHER" id="PTHR43792:SF1">
    <property type="entry name" value="N-ACETYLTRANSFERASE DOMAIN-CONTAINING PROTEIN"/>
    <property type="match status" value="1"/>
</dbReference>
<dbReference type="InterPro" id="IPR000182">
    <property type="entry name" value="GNAT_dom"/>
</dbReference>
<reference evidence="2 3" key="1">
    <citation type="journal article" date="2007" name="Int. J. Syst. Evol. Microbiol.">
        <title>Paenibacillus ginsengarvi sp. nov., isolated from soil from ginseng cultivation.</title>
        <authorList>
            <person name="Yoon M.H."/>
            <person name="Ten L.N."/>
            <person name="Im W.T."/>
        </authorList>
    </citation>
    <scope>NUCLEOTIDE SEQUENCE [LARGE SCALE GENOMIC DNA]</scope>
    <source>
        <strain evidence="2 3">KCTC 13059</strain>
    </source>
</reference>
<dbReference type="PANTHER" id="PTHR43792">
    <property type="entry name" value="GNAT FAMILY, PUTATIVE (AFU_ORTHOLOGUE AFUA_3G00765)-RELATED-RELATED"/>
    <property type="match status" value="1"/>
</dbReference>